<evidence type="ECO:0000313" key="7">
    <source>
        <dbReference type="EMBL" id="KAK7237852.1"/>
    </source>
</evidence>
<accession>A0ABR1FT34</accession>
<evidence type="ECO:0000256" key="2">
    <source>
        <dbReference type="ARBA" id="ARBA00022801"/>
    </source>
</evidence>
<dbReference type="Gene3D" id="3.30.1220.10">
    <property type="entry name" value="CobW-like, C-terminal domain"/>
    <property type="match status" value="1"/>
</dbReference>
<proteinExistence type="inferred from homology"/>
<organism evidence="7 8">
    <name type="scientific">Aureococcus anophagefferens</name>
    <name type="common">Harmful bloom alga</name>
    <dbReference type="NCBI Taxonomy" id="44056"/>
    <lineage>
        <taxon>Eukaryota</taxon>
        <taxon>Sar</taxon>
        <taxon>Stramenopiles</taxon>
        <taxon>Ochrophyta</taxon>
        <taxon>Pelagophyceae</taxon>
        <taxon>Pelagomonadales</taxon>
        <taxon>Pelagomonadaceae</taxon>
        <taxon>Aureococcus</taxon>
    </lineage>
</organism>
<dbReference type="PANTHER" id="PTHR13748">
    <property type="entry name" value="COBW-RELATED"/>
    <property type="match status" value="1"/>
</dbReference>
<keyword evidence="8" id="KW-1185">Reference proteome</keyword>
<sequence>MAPKVPVTILTGFLGSGKTTLLNHILTAKHDKKIAVIENEFGDVGIDDALLKPNLQSTTDEDVIEMMNGCICCTVRQDLVEVLKKLARRSEKGLKLDAIVIETTGLADPAPVAQTFFVDDDVKAFCELDGIVTLVDAKHVVQHLDDEKPEGAENEAVEQVAFADRLILNKVDLVDDTELEEVERRLRDINKFAPVLRSEQSKVSVDQVLGIKAFDLTRTLEMDPAFLDTDGEHEHDATVTSVGISVDGAVDLDKFNAWLGPLVEEKGVDIYRMKGVVAIDGNDDKYVYHAVHMIFTGAYSDPWGDEPRSCKLMFIGKNLDKDGLARGFEECRVPDKSKKRRTS</sequence>
<dbReference type="InterPro" id="IPR003495">
    <property type="entry name" value="CobW/HypB/UreG_nucleotide-bd"/>
</dbReference>
<dbReference type="Gene3D" id="3.40.50.300">
    <property type="entry name" value="P-loop containing nucleotide triphosphate hydrolases"/>
    <property type="match status" value="1"/>
</dbReference>
<evidence type="ECO:0000256" key="4">
    <source>
        <dbReference type="ARBA" id="ARBA00034320"/>
    </source>
</evidence>
<gene>
    <name evidence="7" type="ORF">SO694_00022236</name>
</gene>
<keyword evidence="2" id="KW-0378">Hydrolase</keyword>
<dbReference type="SUPFAM" id="SSF52540">
    <property type="entry name" value="P-loop containing nucleoside triphosphate hydrolases"/>
    <property type="match status" value="1"/>
</dbReference>
<comment type="catalytic activity">
    <reaction evidence="5">
        <text>GTP + H2O = GDP + phosphate + H(+)</text>
        <dbReference type="Rhea" id="RHEA:19669"/>
        <dbReference type="ChEBI" id="CHEBI:15377"/>
        <dbReference type="ChEBI" id="CHEBI:15378"/>
        <dbReference type="ChEBI" id="CHEBI:37565"/>
        <dbReference type="ChEBI" id="CHEBI:43474"/>
        <dbReference type="ChEBI" id="CHEBI:58189"/>
    </reaction>
    <physiologicalReaction direction="left-to-right" evidence="5">
        <dbReference type="Rhea" id="RHEA:19670"/>
    </physiologicalReaction>
</comment>
<feature type="domain" description="CobW C-terminal" evidence="6">
    <location>
        <begin position="239"/>
        <end position="332"/>
    </location>
</feature>
<reference evidence="7 8" key="1">
    <citation type="submission" date="2024-03" db="EMBL/GenBank/DDBJ databases">
        <title>Aureococcus anophagefferens CCMP1851 and Kratosvirus quantuckense: Draft genome of a second virus-susceptible host strain in the model system.</title>
        <authorList>
            <person name="Chase E."/>
            <person name="Truchon A.R."/>
            <person name="Schepens W."/>
            <person name="Wilhelm S.W."/>
        </authorList>
    </citation>
    <scope>NUCLEOTIDE SEQUENCE [LARGE SCALE GENOMIC DNA]</scope>
    <source>
        <strain evidence="7 8">CCMP1851</strain>
    </source>
</reference>
<comment type="similarity">
    <text evidence="4">Belongs to the SIMIBI class G3E GTPase family. ZNG1 subfamily.</text>
</comment>
<dbReference type="SUPFAM" id="SSF90002">
    <property type="entry name" value="Hypothetical protein YjiA, C-terminal domain"/>
    <property type="match status" value="1"/>
</dbReference>
<dbReference type="Proteomes" id="UP001363151">
    <property type="component" value="Unassembled WGS sequence"/>
</dbReference>
<name>A0ABR1FT34_AURAN</name>
<keyword evidence="3" id="KW-0143">Chaperone</keyword>
<evidence type="ECO:0000313" key="8">
    <source>
        <dbReference type="Proteomes" id="UP001363151"/>
    </source>
</evidence>
<dbReference type="CDD" id="cd03112">
    <property type="entry name" value="CobW-like"/>
    <property type="match status" value="1"/>
</dbReference>
<dbReference type="Pfam" id="PF07683">
    <property type="entry name" value="CobW_C"/>
    <property type="match status" value="1"/>
</dbReference>
<evidence type="ECO:0000256" key="3">
    <source>
        <dbReference type="ARBA" id="ARBA00023186"/>
    </source>
</evidence>
<comment type="caution">
    <text evidence="7">The sequence shown here is derived from an EMBL/GenBank/DDBJ whole genome shotgun (WGS) entry which is preliminary data.</text>
</comment>
<dbReference type="SMART" id="SM00833">
    <property type="entry name" value="CobW_C"/>
    <property type="match status" value="1"/>
</dbReference>
<evidence type="ECO:0000256" key="1">
    <source>
        <dbReference type="ARBA" id="ARBA00022741"/>
    </source>
</evidence>
<evidence type="ECO:0000256" key="5">
    <source>
        <dbReference type="ARBA" id="ARBA00049117"/>
    </source>
</evidence>
<dbReference type="InterPro" id="IPR011629">
    <property type="entry name" value="CobW-like_C"/>
</dbReference>
<dbReference type="InterPro" id="IPR027417">
    <property type="entry name" value="P-loop_NTPase"/>
</dbReference>
<dbReference type="EMBL" id="JBBJCI010000231">
    <property type="protein sequence ID" value="KAK7237852.1"/>
    <property type="molecule type" value="Genomic_DNA"/>
</dbReference>
<keyword evidence="1" id="KW-0547">Nucleotide-binding</keyword>
<dbReference type="PANTHER" id="PTHR13748:SF62">
    <property type="entry name" value="COBW DOMAIN-CONTAINING PROTEIN"/>
    <property type="match status" value="1"/>
</dbReference>
<dbReference type="InterPro" id="IPR051316">
    <property type="entry name" value="Zinc-reg_GTPase_activator"/>
</dbReference>
<dbReference type="InterPro" id="IPR036627">
    <property type="entry name" value="CobW-likC_sf"/>
</dbReference>
<protein>
    <submittedName>
        <fullName evidence="7">ATP binding</fullName>
    </submittedName>
</protein>
<evidence type="ECO:0000259" key="6">
    <source>
        <dbReference type="SMART" id="SM00833"/>
    </source>
</evidence>
<dbReference type="Pfam" id="PF02492">
    <property type="entry name" value="cobW"/>
    <property type="match status" value="1"/>
</dbReference>